<dbReference type="InterPro" id="IPR036265">
    <property type="entry name" value="HIT-like_sf"/>
</dbReference>
<proteinExistence type="predicted"/>
<dbReference type="Proteomes" id="UP000654922">
    <property type="component" value="Unassembled WGS sequence"/>
</dbReference>
<name>A0A8H6QAQ4_9EURO</name>
<dbReference type="GO" id="GO:0003824">
    <property type="term" value="F:catalytic activity"/>
    <property type="evidence" value="ECO:0007669"/>
    <property type="project" value="InterPro"/>
</dbReference>
<dbReference type="AlphaFoldDB" id="A0A8H6QAQ4"/>
<evidence type="ECO:0000259" key="1">
    <source>
        <dbReference type="Pfam" id="PF01230"/>
    </source>
</evidence>
<gene>
    <name evidence="2" type="ORF">CNMCM5623_001841</name>
</gene>
<accession>A0A8H6QAQ4</accession>
<dbReference type="Pfam" id="PF01230">
    <property type="entry name" value="HIT"/>
    <property type="match status" value="1"/>
</dbReference>
<dbReference type="OrthoDB" id="680339at2759"/>
<feature type="domain" description="HIT" evidence="1">
    <location>
        <begin position="18"/>
        <end position="78"/>
    </location>
</feature>
<reference evidence="2" key="1">
    <citation type="submission" date="2020-06" db="EMBL/GenBank/DDBJ databases">
        <title>Draft genome sequences of strains closely related to Aspergillus parafelis and Aspergillus hiratsukae.</title>
        <authorList>
            <person name="Dos Santos R.A.C."/>
            <person name="Rivero-Menendez O."/>
            <person name="Steenwyk J.L."/>
            <person name="Mead M.E."/>
            <person name="Goldman G.H."/>
            <person name="Alastruey-Izquierdo A."/>
            <person name="Rokas A."/>
        </authorList>
    </citation>
    <scope>NUCLEOTIDE SEQUENCE</scope>
    <source>
        <strain evidence="2">CNM-CM5623</strain>
    </source>
</reference>
<dbReference type="SUPFAM" id="SSF54197">
    <property type="entry name" value="HIT-like"/>
    <property type="match status" value="1"/>
</dbReference>
<dbReference type="Gene3D" id="3.30.428.10">
    <property type="entry name" value="HIT-like"/>
    <property type="match status" value="1"/>
</dbReference>
<evidence type="ECO:0000313" key="2">
    <source>
        <dbReference type="EMBL" id="KAF7168947.1"/>
    </source>
</evidence>
<evidence type="ECO:0000313" key="3">
    <source>
        <dbReference type="Proteomes" id="UP000654922"/>
    </source>
</evidence>
<dbReference type="PANTHER" id="PTHR46243:SF1">
    <property type="entry name" value="BIS(5'-ADENOSYL)-TRIPHOSPHATASE"/>
    <property type="match status" value="1"/>
</dbReference>
<organism evidence="2 3">
    <name type="scientific">Aspergillus felis</name>
    <dbReference type="NCBI Taxonomy" id="1287682"/>
    <lineage>
        <taxon>Eukaryota</taxon>
        <taxon>Fungi</taxon>
        <taxon>Dikarya</taxon>
        <taxon>Ascomycota</taxon>
        <taxon>Pezizomycotina</taxon>
        <taxon>Eurotiomycetes</taxon>
        <taxon>Eurotiomycetidae</taxon>
        <taxon>Eurotiales</taxon>
        <taxon>Aspergillaceae</taxon>
        <taxon>Aspergillus</taxon>
        <taxon>Aspergillus subgen. Fumigati</taxon>
    </lineage>
</organism>
<sequence length="114" mass="12798">MSAALKGAQIYFGPFLVTSQVFHLTPLSFALVNLKPILPGHVLVSPRRRVPRVADLTAAETTDLFLTVQRVGKMVERVAWRMCMRISSRGNGRIWTIGVGRMRCTICWMGRRGI</sequence>
<dbReference type="PANTHER" id="PTHR46243">
    <property type="entry name" value="BIS(5'-ADENOSYL)-TRIPHOSPHATASE"/>
    <property type="match status" value="1"/>
</dbReference>
<protein>
    <recommendedName>
        <fullName evidence="1">HIT domain-containing protein</fullName>
    </recommendedName>
</protein>
<comment type="caution">
    <text evidence="2">The sequence shown here is derived from an EMBL/GenBank/DDBJ whole genome shotgun (WGS) entry which is preliminary data.</text>
</comment>
<dbReference type="EMBL" id="JACBAE010001253">
    <property type="protein sequence ID" value="KAF7168947.1"/>
    <property type="molecule type" value="Genomic_DNA"/>
</dbReference>
<dbReference type="InterPro" id="IPR051884">
    <property type="entry name" value="Bis(5'-adenosyl)-TPase_reg"/>
</dbReference>
<dbReference type="InterPro" id="IPR011146">
    <property type="entry name" value="HIT-like"/>
</dbReference>